<organism evidence="1 2">
    <name type="scientific">Halteria grandinella</name>
    <dbReference type="NCBI Taxonomy" id="5974"/>
    <lineage>
        <taxon>Eukaryota</taxon>
        <taxon>Sar</taxon>
        <taxon>Alveolata</taxon>
        <taxon>Ciliophora</taxon>
        <taxon>Intramacronucleata</taxon>
        <taxon>Spirotrichea</taxon>
        <taxon>Stichotrichia</taxon>
        <taxon>Sporadotrichida</taxon>
        <taxon>Halteriidae</taxon>
        <taxon>Halteria</taxon>
    </lineage>
</organism>
<sequence length="151" mass="18298">MKIIEKHDQVLLRGILQHLPPETKLQIQTEVFNNGKREKCEFWSECYETSIRRSAKFLVANPLTDLKDLEMLKRVLEQQFPQYLESEIILNLLDNLTPRFRIGDQLFFSRIKILYIEDVRCFQEEHIQFIPEQNKIYCLIPWVKNFIIQEW</sequence>
<name>A0A8J8NFA7_HALGN</name>
<accession>A0A8J8NFA7</accession>
<evidence type="ECO:0000313" key="2">
    <source>
        <dbReference type="Proteomes" id="UP000785679"/>
    </source>
</evidence>
<evidence type="ECO:0000313" key="1">
    <source>
        <dbReference type="EMBL" id="TNV73601.1"/>
    </source>
</evidence>
<proteinExistence type="predicted"/>
<dbReference type="Proteomes" id="UP000785679">
    <property type="component" value="Unassembled WGS sequence"/>
</dbReference>
<gene>
    <name evidence="1" type="ORF">FGO68_gene6109</name>
</gene>
<keyword evidence="2" id="KW-1185">Reference proteome</keyword>
<comment type="caution">
    <text evidence="1">The sequence shown here is derived from an EMBL/GenBank/DDBJ whole genome shotgun (WGS) entry which is preliminary data.</text>
</comment>
<dbReference type="EMBL" id="RRYP01018537">
    <property type="protein sequence ID" value="TNV73601.1"/>
    <property type="molecule type" value="Genomic_DNA"/>
</dbReference>
<dbReference type="AlphaFoldDB" id="A0A8J8NFA7"/>
<reference evidence="1" key="1">
    <citation type="submission" date="2019-06" db="EMBL/GenBank/DDBJ databases">
        <authorList>
            <person name="Zheng W."/>
        </authorList>
    </citation>
    <scope>NUCLEOTIDE SEQUENCE</scope>
    <source>
        <strain evidence="1">QDHG01</strain>
    </source>
</reference>
<protein>
    <submittedName>
        <fullName evidence="1">Uncharacterized protein</fullName>
    </submittedName>
</protein>